<dbReference type="GO" id="GO:0020037">
    <property type="term" value="F:heme binding"/>
    <property type="evidence" value="ECO:0007669"/>
    <property type="project" value="InterPro"/>
</dbReference>
<evidence type="ECO:0000313" key="2">
    <source>
        <dbReference type="Proteomes" id="UP000325315"/>
    </source>
</evidence>
<dbReference type="GO" id="GO:0004497">
    <property type="term" value="F:monooxygenase activity"/>
    <property type="evidence" value="ECO:0007669"/>
    <property type="project" value="InterPro"/>
</dbReference>
<dbReference type="InterPro" id="IPR036396">
    <property type="entry name" value="Cyt_P450_sf"/>
</dbReference>
<dbReference type="OrthoDB" id="3945418at2759"/>
<accession>A0A5B6WB45</accession>
<proteinExistence type="predicted"/>
<evidence type="ECO:0000313" key="1">
    <source>
        <dbReference type="EMBL" id="KAA3478800.1"/>
    </source>
</evidence>
<gene>
    <name evidence="1" type="ORF">EPI10_019381</name>
</gene>
<reference evidence="2" key="1">
    <citation type="journal article" date="2019" name="Plant Biotechnol. J.">
        <title>Genome sequencing of the Australian wild diploid species Gossypium australe highlights disease resistance and delayed gland morphogenesis.</title>
        <authorList>
            <person name="Cai Y."/>
            <person name="Cai X."/>
            <person name="Wang Q."/>
            <person name="Wang P."/>
            <person name="Zhang Y."/>
            <person name="Cai C."/>
            <person name="Xu Y."/>
            <person name="Wang K."/>
            <person name="Zhou Z."/>
            <person name="Wang C."/>
            <person name="Geng S."/>
            <person name="Li B."/>
            <person name="Dong Q."/>
            <person name="Hou Y."/>
            <person name="Wang H."/>
            <person name="Ai P."/>
            <person name="Liu Z."/>
            <person name="Yi F."/>
            <person name="Sun M."/>
            <person name="An G."/>
            <person name="Cheng J."/>
            <person name="Zhang Y."/>
            <person name="Shi Q."/>
            <person name="Xie Y."/>
            <person name="Shi X."/>
            <person name="Chang Y."/>
            <person name="Huang F."/>
            <person name="Chen Y."/>
            <person name="Hong S."/>
            <person name="Mi L."/>
            <person name="Sun Q."/>
            <person name="Zhang L."/>
            <person name="Zhou B."/>
            <person name="Peng R."/>
            <person name="Zhang X."/>
            <person name="Liu F."/>
        </authorList>
    </citation>
    <scope>NUCLEOTIDE SEQUENCE [LARGE SCALE GENOMIC DNA]</scope>
    <source>
        <strain evidence="2">cv. PA1801</strain>
    </source>
</reference>
<comment type="caution">
    <text evidence="1">The sequence shown here is derived from an EMBL/GenBank/DDBJ whole genome shotgun (WGS) entry which is preliminary data.</text>
</comment>
<dbReference type="AlphaFoldDB" id="A0A5B6WB45"/>
<sequence>MREFSRTRRPLIQRGGARICPGSDFARIETLVTIHYLVTRFKWKLCCLDNSFSRNPFPVFSDGMLIEIEPKDSVRIH</sequence>
<dbReference type="Gene3D" id="1.10.630.10">
    <property type="entry name" value="Cytochrome P450"/>
    <property type="match status" value="1"/>
</dbReference>
<organism evidence="1 2">
    <name type="scientific">Gossypium australe</name>
    <dbReference type="NCBI Taxonomy" id="47621"/>
    <lineage>
        <taxon>Eukaryota</taxon>
        <taxon>Viridiplantae</taxon>
        <taxon>Streptophyta</taxon>
        <taxon>Embryophyta</taxon>
        <taxon>Tracheophyta</taxon>
        <taxon>Spermatophyta</taxon>
        <taxon>Magnoliopsida</taxon>
        <taxon>eudicotyledons</taxon>
        <taxon>Gunneridae</taxon>
        <taxon>Pentapetalae</taxon>
        <taxon>rosids</taxon>
        <taxon>malvids</taxon>
        <taxon>Malvales</taxon>
        <taxon>Malvaceae</taxon>
        <taxon>Malvoideae</taxon>
        <taxon>Gossypium</taxon>
    </lineage>
</organism>
<dbReference type="SUPFAM" id="SSF48264">
    <property type="entry name" value="Cytochrome P450"/>
    <property type="match status" value="1"/>
</dbReference>
<keyword evidence="2" id="KW-1185">Reference proteome</keyword>
<dbReference type="GO" id="GO:0005506">
    <property type="term" value="F:iron ion binding"/>
    <property type="evidence" value="ECO:0007669"/>
    <property type="project" value="InterPro"/>
</dbReference>
<dbReference type="Proteomes" id="UP000325315">
    <property type="component" value="Unassembled WGS sequence"/>
</dbReference>
<dbReference type="EMBL" id="SMMG02000003">
    <property type="protein sequence ID" value="KAA3478800.1"/>
    <property type="molecule type" value="Genomic_DNA"/>
</dbReference>
<name>A0A5B6WB45_9ROSI</name>
<dbReference type="GO" id="GO:0016705">
    <property type="term" value="F:oxidoreductase activity, acting on paired donors, with incorporation or reduction of molecular oxygen"/>
    <property type="evidence" value="ECO:0007669"/>
    <property type="project" value="InterPro"/>
</dbReference>
<protein>
    <submittedName>
        <fullName evidence="1">Cytochrome P450 716B1-like protein</fullName>
    </submittedName>
</protein>